<dbReference type="Proteomes" id="UP000051836">
    <property type="component" value="Unassembled WGS sequence"/>
</dbReference>
<dbReference type="EMBL" id="LMAW01003153">
    <property type="protein sequence ID" value="KQK73721.1"/>
    <property type="molecule type" value="Genomic_DNA"/>
</dbReference>
<keyword evidence="2" id="KW-1185">Reference proteome</keyword>
<evidence type="ECO:0000313" key="1">
    <source>
        <dbReference type="EMBL" id="KQK73721.1"/>
    </source>
</evidence>
<name>A0A0Q3QKY8_AMAAE</name>
<accession>A0A0Q3QKY8</accession>
<proteinExistence type="predicted"/>
<sequence length="156" mass="17389">MGCCRMGMVQLPQIEQWPGSPLAVADRALIYCTTQMAAGLWPPNPVSLEKCHRSPYGVCNYADGAQELTDKVETEKQKACLSAKEKPRSWFQTSSSLDKLPWLVVLALVAIRAGASTMTGSRGLLKDWSAHDYSVIFTWTNVNMTKCEFIRTNSWL</sequence>
<dbReference type="AlphaFoldDB" id="A0A0Q3QKY8"/>
<organism evidence="1 2">
    <name type="scientific">Amazona aestiva</name>
    <name type="common">Blue-fronted Amazon parrot</name>
    <dbReference type="NCBI Taxonomy" id="12930"/>
    <lineage>
        <taxon>Eukaryota</taxon>
        <taxon>Metazoa</taxon>
        <taxon>Chordata</taxon>
        <taxon>Craniata</taxon>
        <taxon>Vertebrata</taxon>
        <taxon>Euteleostomi</taxon>
        <taxon>Archelosauria</taxon>
        <taxon>Archosauria</taxon>
        <taxon>Dinosauria</taxon>
        <taxon>Saurischia</taxon>
        <taxon>Theropoda</taxon>
        <taxon>Coelurosauria</taxon>
        <taxon>Aves</taxon>
        <taxon>Neognathae</taxon>
        <taxon>Neoaves</taxon>
        <taxon>Telluraves</taxon>
        <taxon>Australaves</taxon>
        <taxon>Psittaciformes</taxon>
        <taxon>Psittacidae</taxon>
        <taxon>Amazona</taxon>
    </lineage>
</organism>
<protein>
    <submittedName>
        <fullName evidence="1">Uncharacterized protein</fullName>
    </submittedName>
</protein>
<evidence type="ECO:0000313" key="2">
    <source>
        <dbReference type="Proteomes" id="UP000051836"/>
    </source>
</evidence>
<reference evidence="1 2" key="1">
    <citation type="submission" date="2015-10" db="EMBL/GenBank/DDBJ databases">
        <authorList>
            <person name="Gilbert D.G."/>
        </authorList>
    </citation>
    <scope>NUCLEOTIDE SEQUENCE [LARGE SCALE GENOMIC DNA]</scope>
    <source>
        <strain evidence="1">FVVF132</strain>
    </source>
</reference>
<comment type="caution">
    <text evidence="1">The sequence shown here is derived from an EMBL/GenBank/DDBJ whole genome shotgun (WGS) entry which is preliminary data.</text>
</comment>
<gene>
    <name evidence="1" type="ORF">AAES_164218</name>
</gene>